<protein>
    <submittedName>
        <fullName evidence="1">Uncharacterized protein</fullName>
    </submittedName>
</protein>
<name>A0A484IIT6_9ARCH</name>
<organism evidence="1 2">
    <name type="scientific">Candidatus Nitrosocosmicus franklandianus</name>
    <dbReference type="NCBI Taxonomy" id="1798806"/>
    <lineage>
        <taxon>Archaea</taxon>
        <taxon>Nitrososphaerota</taxon>
        <taxon>Nitrososphaeria</taxon>
        <taxon>Nitrososphaerales</taxon>
        <taxon>Nitrososphaeraceae</taxon>
        <taxon>Candidatus Nitrosocosmicus</taxon>
    </lineage>
</organism>
<dbReference type="KEGG" id="nfn:NFRAN_2476"/>
<sequence>MLKNNKIVTIGFDEGYKNQGLLLCEMYLIHVSLNLQTIRILNFEE</sequence>
<keyword evidence="2" id="KW-1185">Reference proteome</keyword>
<dbReference type="EMBL" id="LR216287">
    <property type="protein sequence ID" value="VFJ14798.1"/>
    <property type="molecule type" value="Genomic_DNA"/>
</dbReference>
<accession>A0A484IIT6</accession>
<evidence type="ECO:0000313" key="1">
    <source>
        <dbReference type="EMBL" id="VFJ14798.1"/>
    </source>
</evidence>
<reference evidence="1 2" key="1">
    <citation type="submission" date="2019-02" db="EMBL/GenBank/DDBJ databases">
        <authorList>
            <person name="Lehtovirta-Morley E L."/>
        </authorList>
    </citation>
    <scope>NUCLEOTIDE SEQUENCE [LARGE SCALE GENOMIC DNA]</scope>
    <source>
        <strain evidence="1">NFRAN1</strain>
    </source>
</reference>
<dbReference type="AlphaFoldDB" id="A0A484IIT6"/>
<evidence type="ECO:0000313" key="2">
    <source>
        <dbReference type="Proteomes" id="UP000294299"/>
    </source>
</evidence>
<proteinExistence type="predicted"/>
<gene>
    <name evidence="1" type="ORF">NFRAN_2476</name>
</gene>
<dbReference type="Proteomes" id="UP000294299">
    <property type="component" value="Chromosome NFRAN"/>
</dbReference>